<gene>
    <name evidence="1" type="ORF">PZ740_12540</name>
</gene>
<organism evidence="1 2">
    <name type="scientific">Marinimicrococcus flavescens</name>
    <dbReference type="NCBI Taxonomy" id="3031815"/>
    <lineage>
        <taxon>Bacteria</taxon>
        <taxon>Pseudomonadati</taxon>
        <taxon>Pseudomonadota</taxon>
        <taxon>Alphaproteobacteria</taxon>
        <taxon>Geminicoccales</taxon>
        <taxon>Geminicoccaceae</taxon>
        <taxon>Marinimicrococcus</taxon>
    </lineage>
</organism>
<dbReference type="Proteomes" id="UP001301140">
    <property type="component" value="Unassembled WGS sequence"/>
</dbReference>
<sequence>MLMQTRPQPGGPDRLTTLGALGTAAMVKRLGELARRAMAAGISDVDAITDAIFHALHPARLGRKLQRGEPGFRQLSRQWLALRDGIVRPLVRRLRSLPATPKARPPAIRRGTHEPVPVDQGLVARAFGWSSGSMSGGPGAGSLRRGDMPPDVHGRRRLIVRIGPADVIYLDGSRGWVQSRAGFRSDVNFAALADAGRRGRPLQRLALAEMELLRGIATSVSLPLWLADTGLTATRFVLAHREDFPRWLAAARLFLEARRRMTRHAPNLLRLLERKALAEVARRIPGEITGQQTARFLGQMLGMIVARKLDFSTALRAIRTIGSIAAKVVLPGRAAARLVRLLRREGIAASMAEASRIVRERAMAGRIAEAAIADMILALHRLRSAVPAAARDRETALLLAEATPRATPRPALVL</sequence>
<evidence type="ECO:0000313" key="1">
    <source>
        <dbReference type="EMBL" id="MDF1587207.1"/>
    </source>
</evidence>
<dbReference type="RefSeq" id="WP_327789626.1">
    <property type="nucleotide sequence ID" value="NZ_JARGEQ010000126.1"/>
</dbReference>
<proteinExistence type="predicted"/>
<reference evidence="1 2" key="1">
    <citation type="submission" date="2023-03" db="EMBL/GenBank/DDBJ databases">
        <title>YIM 152171 draft genome.</title>
        <authorList>
            <person name="Yang Z."/>
        </authorList>
    </citation>
    <scope>NUCLEOTIDE SEQUENCE [LARGE SCALE GENOMIC DNA]</scope>
    <source>
        <strain evidence="1 2">YIM 152171</strain>
    </source>
</reference>
<comment type="caution">
    <text evidence="1">The sequence shown here is derived from an EMBL/GenBank/DDBJ whole genome shotgun (WGS) entry which is preliminary data.</text>
</comment>
<name>A0AAP3XT39_9PROT</name>
<protein>
    <submittedName>
        <fullName evidence="1">Uncharacterized protein</fullName>
    </submittedName>
</protein>
<accession>A0AAP3XT39</accession>
<evidence type="ECO:0000313" key="2">
    <source>
        <dbReference type="Proteomes" id="UP001301140"/>
    </source>
</evidence>
<dbReference type="AlphaFoldDB" id="A0AAP3XT39"/>
<keyword evidence="2" id="KW-1185">Reference proteome</keyword>
<dbReference type="EMBL" id="JARGEQ010000126">
    <property type="protein sequence ID" value="MDF1587207.1"/>
    <property type="molecule type" value="Genomic_DNA"/>
</dbReference>